<dbReference type="EMBL" id="BKCJ010007796">
    <property type="protein sequence ID" value="GEU79054.1"/>
    <property type="molecule type" value="Genomic_DNA"/>
</dbReference>
<gene>
    <name evidence="1" type="ORF">Tci_051032</name>
</gene>
<protein>
    <submittedName>
        <fullName evidence="1">Uncharacterized protein</fullName>
    </submittedName>
</protein>
<sequence length="409" mass="46318">MATMAENVIVAGFETRPPMLEKDSVINGPYKFKSKITAKDTYGIFDIRREDRLEDLKGDDKLLYDSEIKTVNILLLGLPVDINTLINDYQIAKNMGSRQRTYERHIDDQARTSSLSWPRPDAVTISLTPSLDGSRQHRFMPATPSPRFENNISLWIWCRPVISSVSSPNEPKSHDPIASLNKAMIFLSSVYRSKFPLTNNQFRTSSNPRTQTIAQNGQVMVQNVQGRQSQGYVGNAGNNQASGAQVDHIDAYDSECDDKATTNAIFMENLSPVCSLNDDTVAPYYDSDTLFEVPCYDTYHDSKMLNSNIQELGYIENIVSTNESYDEPKGNNDVISYTDYMLTIRDDAYNYVPPPIEKNDMMLFVIKQMKSQVENCNKNRLELILEMLNGLDNVDLRLSEAKNMVLMGF</sequence>
<proteinExistence type="predicted"/>
<accession>A0A6L2N3E5</accession>
<dbReference type="AlphaFoldDB" id="A0A6L2N3E5"/>
<reference evidence="1" key="1">
    <citation type="journal article" date="2019" name="Sci. Rep.">
        <title>Draft genome of Tanacetum cinerariifolium, the natural source of mosquito coil.</title>
        <authorList>
            <person name="Yamashiro T."/>
            <person name="Shiraishi A."/>
            <person name="Satake H."/>
            <person name="Nakayama K."/>
        </authorList>
    </citation>
    <scope>NUCLEOTIDE SEQUENCE</scope>
</reference>
<name>A0A6L2N3E5_TANCI</name>
<organism evidence="1">
    <name type="scientific">Tanacetum cinerariifolium</name>
    <name type="common">Dalmatian daisy</name>
    <name type="synonym">Chrysanthemum cinerariifolium</name>
    <dbReference type="NCBI Taxonomy" id="118510"/>
    <lineage>
        <taxon>Eukaryota</taxon>
        <taxon>Viridiplantae</taxon>
        <taxon>Streptophyta</taxon>
        <taxon>Embryophyta</taxon>
        <taxon>Tracheophyta</taxon>
        <taxon>Spermatophyta</taxon>
        <taxon>Magnoliopsida</taxon>
        <taxon>eudicotyledons</taxon>
        <taxon>Gunneridae</taxon>
        <taxon>Pentapetalae</taxon>
        <taxon>asterids</taxon>
        <taxon>campanulids</taxon>
        <taxon>Asterales</taxon>
        <taxon>Asteraceae</taxon>
        <taxon>Asteroideae</taxon>
        <taxon>Anthemideae</taxon>
        <taxon>Anthemidinae</taxon>
        <taxon>Tanacetum</taxon>
    </lineage>
</organism>
<evidence type="ECO:0000313" key="1">
    <source>
        <dbReference type="EMBL" id="GEU79054.1"/>
    </source>
</evidence>
<comment type="caution">
    <text evidence="1">The sequence shown here is derived from an EMBL/GenBank/DDBJ whole genome shotgun (WGS) entry which is preliminary data.</text>
</comment>